<dbReference type="OrthoDB" id="7790848at2759"/>
<feature type="binding site" evidence="1">
    <location>
        <position position="11"/>
    </location>
    <ligand>
        <name>Zn(2+)</name>
        <dbReference type="ChEBI" id="CHEBI:29105"/>
    </ligand>
</feature>
<reference evidence="4 5" key="1">
    <citation type="submission" date="2015-08" db="EMBL/GenBank/DDBJ databases">
        <title>Ancestral chromatin configuration constrains chromatin evolution on differentiating sex chromosomes in Drosophila.</title>
        <authorList>
            <person name="Zhou Q."/>
            <person name="Bachtrog D."/>
        </authorList>
    </citation>
    <scope>NUCLEOTIDE SEQUENCE [LARGE SCALE GENOMIC DNA]</scope>
    <source>
        <tissue evidence="4">Whole larvae</tissue>
    </source>
</reference>
<feature type="binding site" evidence="1">
    <location>
        <position position="64"/>
    </location>
    <ligand>
        <name>Zn(2+)</name>
        <dbReference type="ChEBI" id="CHEBI:29105"/>
    </ligand>
</feature>
<name>A0A0M4EXD2_DROBS</name>
<keyword evidence="5" id="KW-1185">Reference proteome</keyword>
<dbReference type="InterPro" id="IPR012934">
    <property type="entry name" value="Znf_AD"/>
</dbReference>
<dbReference type="Proteomes" id="UP000494163">
    <property type="component" value="Chromosome X"/>
</dbReference>
<keyword evidence="1" id="KW-0863">Zinc-finger</keyword>
<evidence type="ECO:0000259" key="3">
    <source>
        <dbReference type="PROSITE" id="PS51915"/>
    </source>
</evidence>
<feature type="region of interest" description="Disordered" evidence="2">
    <location>
        <begin position="165"/>
        <end position="202"/>
    </location>
</feature>
<feature type="compositionally biased region" description="Basic and acidic residues" evidence="2">
    <location>
        <begin position="182"/>
        <end position="193"/>
    </location>
</feature>
<dbReference type="AlphaFoldDB" id="A0A0M4EXD2"/>
<feature type="binding site" evidence="1">
    <location>
        <position position="67"/>
    </location>
    <ligand>
        <name>Zn(2+)</name>
        <dbReference type="ChEBI" id="CHEBI:29105"/>
    </ligand>
</feature>
<keyword evidence="1" id="KW-0862">Zinc</keyword>
<evidence type="ECO:0000256" key="2">
    <source>
        <dbReference type="SAM" id="MobiDB-lite"/>
    </source>
</evidence>
<evidence type="ECO:0000313" key="4">
    <source>
        <dbReference type="EMBL" id="ALC48367.1"/>
    </source>
</evidence>
<feature type="binding site" evidence="1">
    <location>
        <position position="8"/>
    </location>
    <ligand>
        <name>Zn(2+)</name>
        <dbReference type="ChEBI" id="CHEBI:29105"/>
    </ligand>
</feature>
<accession>A0A0M4EXD2</accession>
<dbReference type="GO" id="GO:0008270">
    <property type="term" value="F:zinc ion binding"/>
    <property type="evidence" value="ECO:0007669"/>
    <property type="project" value="UniProtKB-UniRule"/>
</dbReference>
<feature type="domain" description="ZAD" evidence="3">
    <location>
        <begin position="6"/>
        <end position="91"/>
    </location>
</feature>
<proteinExistence type="predicted"/>
<dbReference type="Pfam" id="PF07776">
    <property type="entry name" value="zf-AD"/>
    <property type="match status" value="1"/>
</dbReference>
<organism evidence="4 5">
    <name type="scientific">Drosophila busckii</name>
    <name type="common">Fruit fly</name>
    <dbReference type="NCBI Taxonomy" id="30019"/>
    <lineage>
        <taxon>Eukaryota</taxon>
        <taxon>Metazoa</taxon>
        <taxon>Ecdysozoa</taxon>
        <taxon>Arthropoda</taxon>
        <taxon>Hexapoda</taxon>
        <taxon>Insecta</taxon>
        <taxon>Pterygota</taxon>
        <taxon>Neoptera</taxon>
        <taxon>Endopterygota</taxon>
        <taxon>Diptera</taxon>
        <taxon>Brachycera</taxon>
        <taxon>Muscomorpha</taxon>
        <taxon>Ephydroidea</taxon>
        <taxon>Drosophilidae</taxon>
        <taxon>Drosophila</taxon>
    </lineage>
</organism>
<dbReference type="PROSITE" id="PS51915">
    <property type="entry name" value="ZAD"/>
    <property type="match status" value="1"/>
</dbReference>
<dbReference type="GO" id="GO:0005634">
    <property type="term" value="C:nucleus"/>
    <property type="evidence" value="ECO:0007669"/>
    <property type="project" value="InterPro"/>
</dbReference>
<sequence>MTTCGNICRVCSSPAKYNIFEKIPEYLHGSTNEFLNYEKPINILLEETTGLNNSPADGLPLHICALCISYLKHAVTFREQCIKNALNLKLVAADQQRLNSRISIKSVSNKERADQLRDVQRPVDNLLLNNLSAHPEATEKVQKKLLSQVAPQSGKKRFGELFHNETQDKMELPASSGGTGAAKDEDSSDDKEVNNYSGINCGVDDSMEQDQLRDINVNLQHAPNAICTRTYIKIISTTVWNINSFAL</sequence>
<keyword evidence="1" id="KW-0479">Metal-binding</keyword>
<dbReference type="EMBL" id="CP012528">
    <property type="protein sequence ID" value="ALC48367.1"/>
    <property type="molecule type" value="Genomic_DNA"/>
</dbReference>
<evidence type="ECO:0000256" key="1">
    <source>
        <dbReference type="PROSITE-ProRule" id="PRU01263"/>
    </source>
</evidence>
<gene>
    <name evidence="4" type="ORF">Dbus_chrXg223</name>
</gene>
<dbReference type="SUPFAM" id="SSF57716">
    <property type="entry name" value="Glucocorticoid receptor-like (DNA-binding domain)"/>
    <property type="match status" value="1"/>
</dbReference>
<dbReference type="SMART" id="SM00868">
    <property type="entry name" value="zf-AD"/>
    <property type="match status" value="1"/>
</dbReference>
<protein>
    <submittedName>
        <fullName evidence="4">CG15435</fullName>
    </submittedName>
</protein>
<evidence type="ECO:0000313" key="5">
    <source>
        <dbReference type="Proteomes" id="UP000494163"/>
    </source>
</evidence>